<accession>A0A0B6AR32</accession>
<dbReference type="Proteomes" id="UP000031829">
    <property type="component" value="Chromosome"/>
</dbReference>
<proteinExistence type="predicted"/>
<dbReference type="InterPro" id="IPR043519">
    <property type="entry name" value="NT_sf"/>
</dbReference>
<evidence type="ECO:0000313" key="1">
    <source>
        <dbReference type="EMBL" id="AJI23118.1"/>
    </source>
</evidence>
<organism evidence="1 2">
    <name type="scientific">Priestia megaterium (strain ATCC 14581 / DSM 32 / CCUG 1817 / JCM 2506 / NBRC 15308 / NCIMB 9376 / NCTC 10342 / NRRL B-14308 / VKM B-512 / Ford 19)</name>
    <name type="common">Bacillus megaterium</name>
    <dbReference type="NCBI Taxonomy" id="1348623"/>
    <lineage>
        <taxon>Bacteria</taxon>
        <taxon>Bacillati</taxon>
        <taxon>Bacillota</taxon>
        <taxon>Bacilli</taxon>
        <taxon>Bacillales</taxon>
        <taxon>Bacillaceae</taxon>
        <taxon>Priestia</taxon>
    </lineage>
</organism>
<dbReference type="RefSeq" id="WP_013083815.1">
    <property type="nucleotide sequence ID" value="NZ_BCVB01000006.1"/>
</dbReference>
<dbReference type="Pfam" id="PF04229">
    <property type="entry name" value="GrpB"/>
    <property type="match status" value="1"/>
</dbReference>
<dbReference type="PANTHER" id="PTHR34822:SF1">
    <property type="entry name" value="GRPB FAMILY PROTEIN"/>
    <property type="match status" value="1"/>
</dbReference>
<dbReference type="SUPFAM" id="SSF81301">
    <property type="entry name" value="Nucleotidyltransferase"/>
    <property type="match status" value="1"/>
</dbReference>
<dbReference type="PATRIC" id="fig|592022.4.peg.3042"/>
<dbReference type="InterPro" id="IPR007344">
    <property type="entry name" value="GrpB/CoaE"/>
</dbReference>
<reference evidence="1 2" key="1">
    <citation type="journal article" date="2015" name="Genome Announc.">
        <title>Complete genome sequences for 35 biothreat assay-relevant bacillus species.</title>
        <authorList>
            <person name="Johnson S.L."/>
            <person name="Daligault H.E."/>
            <person name="Davenport K.W."/>
            <person name="Jaissle J."/>
            <person name="Frey K.G."/>
            <person name="Ladner J.T."/>
            <person name="Broomall S.M."/>
            <person name="Bishop-Lilly K.A."/>
            <person name="Bruce D.C."/>
            <person name="Gibbons H.S."/>
            <person name="Coyne S.R."/>
            <person name="Lo C.C."/>
            <person name="Meincke L."/>
            <person name="Munk A.C."/>
            <person name="Koroleva G.I."/>
            <person name="Rosenzweig C.N."/>
            <person name="Palacios G.F."/>
            <person name="Redden C.L."/>
            <person name="Minogue T.D."/>
            <person name="Chain P.S."/>
        </authorList>
    </citation>
    <scope>NUCLEOTIDE SEQUENCE [LARGE SCALE GENOMIC DNA]</scope>
    <source>
        <strain evidence="2">ATCC 14581 / DSM 32 / JCM 2506 / NBRC 15308 / NCIMB 9376 / NCTC 10342 / NRRL B-14308 / VKM B-512</strain>
    </source>
</reference>
<gene>
    <name evidence="1" type="ORF">BG04_5563</name>
</gene>
<dbReference type="AlphaFoldDB" id="A0A0B6AR32"/>
<protein>
    <submittedName>
        <fullName evidence="1">GrpB family protein</fullName>
    </submittedName>
</protein>
<evidence type="ECO:0000313" key="2">
    <source>
        <dbReference type="Proteomes" id="UP000031829"/>
    </source>
</evidence>
<dbReference type="HOGENOM" id="CLU_086407_4_1_9"/>
<dbReference type="KEGG" id="bmeg:BG04_5563"/>
<dbReference type="Gene3D" id="3.30.460.10">
    <property type="entry name" value="Beta Polymerase, domain 2"/>
    <property type="match status" value="1"/>
</dbReference>
<sequence length="177" mass="20846">MRKIVQYETKWSLLYQMEKEALLNTLKDFSVDIEHIGSTSVPGLAGSPIVDILIGVKREEDINEVRAILKNKSHVYVAEKEMFVLLKEGVPAAHYPPIMTAKNARKLIPHDARRSHVYVTVSESPYWNERINFREQLRSNERARKKYEGMKYELSKRLWNDISTYEYKKEEFIQRSL</sequence>
<name>A0A0B6AR32_PRIM2</name>
<dbReference type="GeneID" id="93643504"/>
<dbReference type="PANTHER" id="PTHR34822">
    <property type="entry name" value="GRPB DOMAIN PROTEIN (AFU_ORTHOLOGUE AFUA_1G01530)"/>
    <property type="match status" value="1"/>
</dbReference>
<dbReference type="EMBL" id="CP009920">
    <property type="protein sequence ID" value="AJI23118.1"/>
    <property type="molecule type" value="Genomic_DNA"/>
</dbReference>